<comment type="caution">
    <text evidence="2">The sequence shown here is derived from an EMBL/GenBank/DDBJ whole genome shotgun (WGS) entry which is preliminary data.</text>
</comment>
<organism evidence="2 3">
    <name type="scientific">Immersiella caudata</name>
    <dbReference type="NCBI Taxonomy" id="314043"/>
    <lineage>
        <taxon>Eukaryota</taxon>
        <taxon>Fungi</taxon>
        <taxon>Dikarya</taxon>
        <taxon>Ascomycota</taxon>
        <taxon>Pezizomycotina</taxon>
        <taxon>Sordariomycetes</taxon>
        <taxon>Sordariomycetidae</taxon>
        <taxon>Sordariales</taxon>
        <taxon>Lasiosphaeriaceae</taxon>
        <taxon>Immersiella</taxon>
    </lineage>
</organism>
<keyword evidence="3" id="KW-1185">Reference proteome</keyword>
<feature type="compositionally biased region" description="Basic and acidic residues" evidence="1">
    <location>
        <begin position="537"/>
        <end position="551"/>
    </location>
</feature>
<name>A0AA39WIS0_9PEZI</name>
<feature type="region of interest" description="Disordered" evidence="1">
    <location>
        <begin position="522"/>
        <end position="582"/>
    </location>
</feature>
<accession>A0AA39WIS0</accession>
<dbReference type="PANTHER" id="PTHR42037:SF1">
    <property type="match status" value="1"/>
</dbReference>
<proteinExistence type="predicted"/>
<dbReference type="Pfam" id="PF14441">
    <property type="entry name" value="OTT_1508_deam"/>
    <property type="match status" value="1"/>
</dbReference>
<dbReference type="EMBL" id="JAULSU010000005">
    <property type="protein sequence ID" value="KAK0616166.1"/>
    <property type="molecule type" value="Genomic_DNA"/>
</dbReference>
<reference evidence="2" key="1">
    <citation type="submission" date="2023-06" db="EMBL/GenBank/DDBJ databases">
        <title>Genome-scale phylogeny and comparative genomics of the fungal order Sordariales.</title>
        <authorList>
            <consortium name="Lawrence Berkeley National Laboratory"/>
            <person name="Hensen N."/>
            <person name="Bonometti L."/>
            <person name="Westerberg I."/>
            <person name="Brannstrom I.O."/>
            <person name="Guillou S."/>
            <person name="Cros-Aarteil S."/>
            <person name="Calhoun S."/>
            <person name="Haridas S."/>
            <person name="Kuo A."/>
            <person name="Mondo S."/>
            <person name="Pangilinan J."/>
            <person name="Riley R."/>
            <person name="Labutti K."/>
            <person name="Andreopoulos B."/>
            <person name="Lipzen A."/>
            <person name="Chen C."/>
            <person name="Yanf M."/>
            <person name="Daum C."/>
            <person name="Ng V."/>
            <person name="Clum A."/>
            <person name="Steindorff A."/>
            <person name="Ohm R."/>
            <person name="Martin F."/>
            <person name="Silar P."/>
            <person name="Natvig D."/>
            <person name="Lalanne C."/>
            <person name="Gautier V."/>
            <person name="Ament-Velasquez S.L."/>
            <person name="Kruys A."/>
            <person name="Hutchinson M.I."/>
            <person name="Powell A.J."/>
            <person name="Barry K."/>
            <person name="Miller A.N."/>
            <person name="Grigoriev I.V."/>
            <person name="Debuchy R."/>
            <person name="Gladieux P."/>
            <person name="Thoren M.H."/>
            <person name="Johannesson H."/>
        </authorList>
    </citation>
    <scope>NUCLEOTIDE SEQUENCE</scope>
    <source>
        <strain evidence="2">CBS 606.72</strain>
    </source>
</reference>
<dbReference type="AlphaFoldDB" id="A0AA39WIS0"/>
<evidence type="ECO:0000313" key="2">
    <source>
        <dbReference type="EMBL" id="KAK0616166.1"/>
    </source>
</evidence>
<dbReference type="Proteomes" id="UP001175000">
    <property type="component" value="Unassembled WGS sequence"/>
</dbReference>
<dbReference type="InterPro" id="IPR027796">
    <property type="entry name" value="OTT_1508_deam-like"/>
</dbReference>
<evidence type="ECO:0000256" key="1">
    <source>
        <dbReference type="SAM" id="MobiDB-lite"/>
    </source>
</evidence>
<feature type="compositionally biased region" description="Acidic residues" evidence="1">
    <location>
        <begin position="566"/>
        <end position="576"/>
    </location>
</feature>
<protein>
    <submittedName>
        <fullName evidence="2">Uncharacterized protein</fullName>
    </submittedName>
</protein>
<evidence type="ECO:0000313" key="3">
    <source>
        <dbReference type="Proteomes" id="UP001175000"/>
    </source>
</evidence>
<dbReference type="PANTHER" id="PTHR42037">
    <property type="match status" value="1"/>
</dbReference>
<gene>
    <name evidence="2" type="ORF">B0T14DRAFT_604530</name>
</gene>
<sequence length="582" mass="65770">METVDEDSGVPEQARQIALTGSYVRRFYFPLLLLSSLKKTFQKTQSLRMPDVETAPSNPFKSFVNKLGHICDSCKGGKTVTSFAILQHGTIQYYFTSNNRDEEDYQRTSHYVAGILEVLGKAQDDEIRGSISRLGSLPISLRLLRSIVEFNQSRIKGYIGRISETLDTCINSTRMDQTDDGKEMLCSLQYLKPILDSDIVDHKRGTMEAFIDGSIRAIKAIFRINTPSFKEYLRLRTHNNTDRTAPWVVLSHSIGRLLSYYYAINILLTARRNWPQLFVDFSITFFPSTTPRAINLPRNKLSANHIINNMTSDAEKRLLYQKYALELENSGFPLNTTISSTCNFKPFVHAEVNLLDHLLRLPDGPPQFFLNDRYIGTSKPTCRLCECYFMFHPSGVQVREGHKNLYIPWRTPDVYDKTKAQGRNKILDQIIPVVREEVFLNLREKFSSQRPNDSWDTPSNVPPEMQGSVYGGSVYGGSVSVGRRAVTDFGSVSGRREVDTMSMWGEVGDELAAQMGMVSIHEGEDDKEEGEGLVWEETPRVARRERDDGSVRESLTQTPELTEGSTGEEDDGDDNEGGGALL</sequence>